<reference evidence="1" key="1">
    <citation type="submission" date="2020-06" db="EMBL/GenBank/DDBJ databases">
        <authorList>
            <consortium name="Plant Systems Biology data submission"/>
        </authorList>
    </citation>
    <scope>NUCLEOTIDE SEQUENCE</scope>
    <source>
        <strain evidence="1">D6</strain>
    </source>
</reference>
<evidence type="ECO:0000313" key="2">
    <source>
        <dbReference type="Proteomes" id="UP001153069"/>
    </source>
</evidence>
<gene>
    <name evidence="1" type="ORF">SEMRO_1_G000930.1</name>
</gene>
<dbReference type="Proteomes" id="UP001153069">
    <property type="component" value="Unassembled WGS sequence"/>
</dbReference>
<sequence length="693" mass="77965">MSDDCLAPPPANGFEYDRRECLQVLIDVQQSGKKGKVIKEMLEKKYVPLKQSSIYELFRKFQQHREDGGSLDTFPNDRWHIPKGREPFLLDNEVKEIAEWLKQQPGRTIDHDELKAMMMQKRKDRLAADDKIILCDSMTTPCKDTIDNYSLTITDLACGSVIKKAIPKTPTRFTAERSVRSAAAFMATVVATHYRVVSEPVDKVEQYLSEITNEQHSLWNQRFVYEIASRLNENRYLCPVKTRYLASIDDTTEWAVPGKNREVGNKPVFTALTSFNLKLSVRSLFKKSKASAVATGMRLKVTHIMTAAGTNGPVWISATGLTERELPRSKCPSGVLVLEIEGLHIGGGGVTAFGEQNGFVMFVRNDDDKLTEKVKVEAFLDRCLFPFVSRLRQKRGWQPGTPVPDSMTFVTWLDGEMAQLATTVDPGMIGKLNHSKIIVNKQSAARSAVEQPCDASPIFKHMHLLSKECTMIDVEKGACDYKDSVVGIFGVAKETAGLNLASHRLAACVDFIACYPKNATKAVNTESVSAGFADVGMLGKSRRTEYAFPSLHGMIHTLGMNHYPQDLIDLFKNSLPRLVQEVYDKGHVEEAVFDELEFQVDKNYEDEDVLKQQSISQEQMQRAKCLTHEHQVELRAARLVEARAKQKEKFDKTVNDYTTLLKSSQLCTEKLLKESDIAGDTKTLEVASQRRYL</sequence>
<evidence type="ECO:0000313" key="1">
    <source>
        <dbReference type="EMBL" id="CAB9496116.1"/>
    </source>
</evidence>
<protein>
    <submittedName>
        <fullName evidence="1">Uncharacterized protein</fullName>
    </submittedName>
</protein>
<accession>A0A9N8D6P8</accession>
<dbReference type="EMBL" id="CAICTM010000001">
    <property type="protein sequence ID" value="CAB9496116.1"/>
    <property type="molecule type" value="Genomic_DNA"/>
</dbReference>
<dbReference type="AlphaFoldDB" id="A0A9N8D6P8"/>
<name>A0A9N8D6P8_9STRA</name>
<keyword evidence="2" id="KW-1185">Reference proteome</keyword>
<proteinExistence type="predicted"/>
<organism evidence="1 2">
    <name type="scientific">Seminavis robusta</name>
    <dbReference type="NCBI Taxonomy" id="568900"/>
    <lineage>
        <taxon>Eukaryota</taxon>
        <taxon>Sar</taxon>
        <taxon>Stramenopiles</taxon>
        <taxon>Ochrophyta</taxon>
        <taxon>Bacillariophyta</taxon>
        <taxon>Bacillariophyceae</taxon>
        <taxon>Bacillariophycidae</taxon>
        <taxon>Naviculales</taxon>
        <taxon>Naviculaceae</taxon>
        <taxon>Seminavis</taxon>
    </lineage>
</organism>
<comment type="caution">
    <text evidence="1">The sequence shown here is derived from an EMBL/GenBank/DDBJ whole genome shotgun (WGS) entry which is preliminary data.</text>
</comment>